<protein>
    <recommendedName>
        <fullName evidence="3">HTH luxR-type domain-containing protein</fullName>
    </recommendedName>
</protein>
<dbReference type="AlphaFoldDB" id="A0A379ZYZ9"/>
<sequence>MTKIDNRQFSLLDEKNAPTIEYYIDNPVIPACAGITLVKDLSHRFVASNLLFSRFSGVDPYRLPTLDDSDMPWAERGDIYRDHEKAILAGEVYNVLEPLPGVVHAFLHTSKQVIYDKNGFPAGTTATAIIMNGHIDFHNVTGVSKVLKISSYKDVKLSSNEARLLFFLLKGLKRKQISELLNINLANYDYCMRNLKVKFNVSSSVQLIDKCIKLGYQDTFPFQIFFK</sequence>
<evidence type="ECO:0000313" key="2">
    <source>
        <dbReference type="Proteomes" id="UP000255529"/>
    </source>
</evidence>
<proteinExistence type="predicted"/>
<dbReference type="InterPro" id="IPR036388">
    <property type="entry name" value="WH-like_DNA-bd_sf"/>
</dbReference>
<dbReference type="Gene3D" id="1.10.10.10">
    <property type="entry name" value="Winged helix-like DNA-binding domain superfamily/Winged helix DNA-binding domain"/>
    <property type="match status" value="1"/>
</dbReference>
<name>A0A379ZYZ9_9GAMM</name>
<dbReference type="GO" id="GO:0006355">
    <property type="term" value="P:regulation of DNA-templated transcription"/>
    <property type="evidence" value="ECO:0007669"/>
    <property type="project" value="InterPro"/>
</dbReference>
<dbReference type="Proteomes" id="UP000255529">
    <property type="component" value="Unassembled WGS sequence"/>
</dbReference>
<dbReference type="SUPFAM" id="SSF46894">
    <property type="entry name" value="C-terminal effector domain of the bipartite response regulators"/>
    <property type="match status" value="1"/>
</dbReference>
<gene>
    <name evidence="1" type="ORF">NCTC11544_03117</name>
</gene>
<dbReference type="RefSeq" id="WP_041418739.1">
    <property type="nucleotide sequence ID" value="NZ_CAMKUF010000003.1"/>
</dbReference>
<dbReference type="EMBL" id="UGYN01000002">
    <property type="protein sequence ID" value="SUI70134.1"/>
    <property type="molecule type" value="Genomic_DNA"/>
</dbReference>
<dbReference type="GO" id="GO:0003677">
    <property type="term" value="F:DNA binding"/>
    <property type="evidence" value="ECO:0007669"/>
    <property type="project" value="InterPro"/>
</dbReference>
<accession>A0A379ZYZ9</accession>
<evidence type="ECO:0000313" key="1">
    <source>
        <dbReference type="EMBL" id="SUI70134.1"/>
    </source>
</evidence>
<evidence type="ECO:0008006" key="3">
    <source>
        <dbReference type="Google" id="ProtNLM"/>
    </source>
</evidence>
<dbReference type="InterPro" id="IPR016032">
    <property type="entry name" value="Sig_transdc_resp-reg_C-effctor"/>
</dbReference>
<organism evidence="1 2">
    <name type="scientific">Serratia quinivorans</name>
    <dbReference type="NCBI Taxonomy" id="137545"/>
    <lineage>
        <taxon>Bacteria</taxon>
        <taxon>Pseudomonadati</taxon>
        <taxon>Pseudomonadota</taxon>
        <taxon>Gammaproteobacteria</taxon>
        <taxon>Enterobacterales</taxon>
        <taxon>Yersiniaceae</taxon>
        <taxon>Serratia</taxon>
    </lineage>
</organism>
<reference evidence="1 2" key="1">
    <citation type="submission" date="2018-06" db="EMBL/GenBank/DDBJ databases">
        <authorList>
            <consortium name="Pathogen Informatics"/>
            <person name="Doyle S."/>
        </authorList>
    </citation>
    <scope>NUCLEOTIDE SEQUENCE [LARGE SCALE GENOMIC DNA]</scope>
    <source>
        <strain evidence="1 2">NCTC11544</strain>
    </source>
</reference>